<comment type="pathway">
    <text evidence="1">Cofactor biosynthesis; ubiquinone biosynthesis.</text>
</comment>
<keyword evidence="1" id="KW-0004">4Fe-4S</keyword>
<name>A0A5C8Z2F0_9GAMM</name>
<gene>
    <name evidence="1" type="primary">ubiV</name>
    <name evidence="2" type="ORF">FME95_12965</name>
</gene>
<sequence>MQITLAPIPFYWPKETVFQFYKQAAEWPVDRICLGETICSKRRELRNEDWLNLAEQLSDAGKEVVMSTLALVEAESELKAIKSLCKDSDYLIEANDLAAAEYCFQQQKTFIGGPYLNLYNIESLKQLQADGMSHWTLPVELGQQPLQRLLTEINQHQLPLRTEVMVHGYLPLALSARCFTARAHEREKDACKKICIDYPTGIAVDNREQQRLFNLNGIQTQSGLILDLLDQVTTLDEMGVDSIRISPSQIDMEGIVTAYAQAIAGNTGLQTPNSSAPYCNGYWHGKEGMAHF</sequence>
<keyword evidence="3" id="KW-1185">Reference proteome</keyword>
<dbReference type="Pfam" id="PF01136">
    <property type="entry name" value="Peptidase_U32"/>
    <property type="match status" value="1"/>
</dbReference>
<evidence type="ECO:0000313" key="2">
    <source>
        <dbReference type="EMBL" id="TXR51429.1"/>
    </source>
</evidence>
<comment type="similarity">
    <text evidence="1">Belongs to the peptidase U32 family. UbiV subfamily.</text>
</comment>
<dbReference type="EMBL" id="VKAD01000003">
    <property type="protein sequence ID" value="TXR51429.1"/>
    <property type="molecule type" value="Genomic_DNA"/>
</dbReference>
<dbReference type="RefSeq" id="WP_147714925.1">
    <property type="nucleotide sequence ID" value="NZ_VKAD01000003.1"/>
</dbReference>
<comment type="caution">
    <text evidence="2">The sequence shown here is derived from an EMBL/GenBank/DDBJ whole genome shotgun (WGS) entry which is preliminary data.</text>
</comment>
<keyword evidence="1" id="KW-0831">Ubiquinone biosynthesis</keyword>
<keyword evidence="1" id="KW-0479">Metal-binding</keyword>
<evidence type="ECO:0000313" key="3">
    <source>
        <dbReference type="Proteomes" id="UP000321764"/>
    </source>
</evidence>
<feature type="binding site" evidence="1">
    <location>
        <position position="195"/>
    </location>
    <ligand>
        <name>[4Fe-4S] cluster</name>
        <dbReference type="ChEBI" id="CHEBI:49883"/>
    </ligand>
</feature>
<dbReference type="InterPro" id="IPR043693">
    <property type="entry name" value="UbiV"/>
</dbReference>
<dbReference type="InterPro" id="IPR051454">
    <property type="entry name" value="RNA/ubiquinone_mod_enzymes"/>
</dbReference>
<dbReference type="OrthoDB" id="8523349at2"/>
<feature type="binding site" evidence="1">
    <location>
        <position position="191"/>
    </location>
    <ligand>
        <name>[4Fe-4S] cluster</name>
        <dbReference type="ChEBI" id="CHEBI:49883"/>
    </ligand>
</feature>
<dbReference type="GO" id="GO:0006744">
    <property type="term" value="P:ubiquinone biosynthetic process"/>
    <property type="evidence" value="ECO:0007669"/>
    <property type="project" value="UniProtKB-UniRule"/>
</dbReference>
<dbReference type="HAMAP" id="MF_02233">
    <property type="entry name" value="UbiV"/>
    <property type="match status" value="1"/>
</dbReference>
<accession>A0A5C8Z2F0</accession>
<dbReference type="PANTHER" id="PTHR30217:SF11">
    <property type="entry name" value="UBIQUINONE BIOSYNTHESIS PROTEIN UBIV"/>
    <property type="match status" value="1"/>
</dbReference>
<dbReference type="NCBIfam" id="NF011991">
    <property type="entry name" value="PRK15447.1"/>
    <property type="match status" value="1"/>
</dbReference>
<dbReference type="GO" id="GO:0051539">
    <property type="term" value="F:4 iron, 4 sulfur cluster binding"/>
    <property type="evidence" value="ECO:0007669"/>
    <property type="project" value="UniProtKB-UniRule"/>
</dbReference>
<dbReference type="AlphaFoldDB" id="A0A5C8Z2F0"/>
<dbReference type="InterPro" id="IPR001539">
    <property type="entry name" value="Peptidase_U32"/>
</dbReference>
<proteinExistence type="inferred from homology"/>
<dbReference type="Proteomes" id="UP000321764">
    <property type="component" value="Unassembled WGS sequence"/>
</dbReference>
<reference evidence="2 3" key="1">
    <citation type="submission" date="2019-07" db="EMBL/GenBank/DDBJ databases">
        <title>Reinekea sp. strain SSH23 genome sequencing and assembly.</title>
        <authorList>
            <person name="Kim I."/>
        </authorList>
    </citation>
    <scope>NUCLEOTIDE SEQUENCE [LARGE SCALE GENOMIC DNA]</scope>
    <source>
        <strain evidence="2 3">SSH23</strain>
    </source>
</reference>
<organism evidence="2 3">
    <name type="scientific">Reinekea thalattae</name>
    <dbReference type="NCBI Taxonomy" id="2593301"/>
    <lineage>
        <taxon>Bacteria</taxon>
        <taxon>Pseudomonadati</taxon>
        <taxon>Pseudomonadota</taxon>
        <taxon>Gammaproteobacteria</taxon>
        <taxon>Oceanospirillales</taxon>
        <taxon>Saccharospirillaceae</taxon>
        <taxon>Reinekea</taxon>
    </lineage>
</organism>
<keyword evidence="1" id="KW-0408">Iron</keyword>
<dbReference type="GO" id="GO:0046872">
    <property type="term" value="F:metal ion binding"/>
    <property type="evidence" value="ECO:0007669"/>
    <property type="project" value="UniProtKB-KW"/>
</dbReference>
<feature type="binding site" evidence="1">
    <location>
        <position position="178"/>
    </location>
    <ligand>
        <name>[4Fe-4S] cluster</name>
        <dbReference type="ChEBI" id="CHEBI:49883"/>
    </ligand>
</feature>
<dbReference type="PANTHER" id="PTHR30217">
    <property type="entry name" value="PEPTIDASE U32 FAMILY"/>
    <property type="match status" value="1"/>
</dbReference>
<comment type="cofactor">
    <cofactor evidence="1">
        <name>[4Fe-4S] cluster</name>
        <dbReference type="ChEBI" id="CHEBI:49883"/>
    </cofactor>
</comment>
<evidence type="ECO:0000256" key="1">
    <source>
        <dbReference type="HAMAP-Rule" id="MF_02233"/>
    </source>
</evidence>
<comment type="subunit">
    <text evidence="1">Forms a heterodimer with UbiU.</text>
</comment>
<dbReference type="UniPathway" id="UPA00232"/>
<feature type="binding site" evidence="1">
    <location>
        <position position="39"/>
    </location>
    <ligand>
        <name>[4Fe-4S] cluster</name>
        <dbReference type="ChEBI" id="CHEBI:49883"/>
    </ligand>
</feature>
<keyword evidence="1" id="KW-0411">Iron-sulfur</keyword>
<comment type="function">
    <text evidence="1">Required for O(2)-independent ubiquinone (coenzyme Q) biosynthesis. Together with UbiU, is essential for the C6-hydroxylation reaction in the oxygen-independent ubiquinone biosynthesis pathway.</text>
</comment>
<protein>
    <recommendedName>
        <fullName evidence="1">Ubiquinone biosynthesis protein UbiV</fullName>
    </recommendedName>
</protein>